<dbReference type="Proteomes" id="UP000516437">
    <property type="component" value="Unassembled WGS sequence"/>
</dbReference>
<protein>
    <submittedName>
        <fullName evidence="2">Putative disease resistance protein RGA4</fullName>
    </submittedName>
</protein>
<dbReference type="PANTHER" id="PTHR36766">
    <property type="entry name" value="PLANT BROAD-SPECTRUM MILDEW RESISTANCE PROTEIN RPW8"/>
    <property type="match status" value="1"/>
</dbReference>
<proteinExistence type="predicted"/>
<evidence type="ECO:0000256" key="1">
    <source>
        <dbReference type="ARBA" id="ARBA00022821"/>
    </source>
</evidence>
<keyword evidence="3" id="KW-1185">Reference proteome</keyword>
<dbReference type="OrthoDB" id="1748972at2759"/>
<dbReference type="PANTHER" id="PTHR36766:SF70">
    <property type="entry name" value="DISEASE RESISTANCE PROTEIN RGA4"/>
    <property type="match status" value="1"/>
</dbReference>
<dbReference type="InterPro" id="IPR032675">
    <property type="entry name" value="LRR_dom_sf"/>
</dbReference>
<dbReference type="AlphaFoldDB" id="A0A6A1UIU8"/>
<sequence>MKLHCDELDLGKDDDWMQGQGLKSLRTLNIYGLPKLVSLPEEGLQNLTSLQDLSINSCKRLETLSRGIQHLTALQTGASLLR</sequence>
<comment type="caution">
    <text evidence="2">The sequence shown here is derived from an EMBL/GenBank/DDBJ whole genome shotgun (WGS) entry which is preliminary data.</text>
</comment>
<evidence type="ECO:0000313" key="2">
    <source>
        <dbReference type="EMBL" id="KAB1200169.1"/>
    </source>
</evidence>
<evidence type="ECO:0000313" key="3">
    <source>
        <dbReference type="Proteomes" id="UP000516437"/>
    </source>
</evidence>
<accession>A0A6A1UIU8</accession>
<keyword evidence="1" id="KW-0611">Plant defense</keyword>
<name>A0A6A1UIU8_9ROSI</name>
<dbReference type="GO" id="GO:0006952">
    <property type="term" value="P:defense response"/>
    <property type="evidence" value="ECO:0007669"/>
    <property type="project" value="UniProtKB-KW"/>
</dbReference>
<dbReference type="SUPFAM" id="SSF52058">
    <property type="entry name" value="L domain-like"/>
    <property type="match status" value="1"/>
</dbReference>
<organism evidence="2 3">
    <name type="scientific">Morella rubra</name>
    <name type="common">Chinese bayberry</name>
    <dbReference type="NCBI Taxonomy" id="262757"/>
    <lineage>
        <taxon>Eukaryota</taxon>
        <taxon>Viridiplantae</taxon>
        <taxon>Streptophyta</taxon>
        <taxon>Embryophyta</taxon>
        <taxon>Tracheophyta</taxon>
        <taxon>Spermatophyta</taxon>
        <taxon>Magnoliopsida</taxon>
        <taxon>eudicotyledons</taxon>
        <taxon>Gunneridae</taxon>
        <taxon>Pentapetalae</taxon>
        <taxon>rosids</taxon>
        <taxon>fabids</taxon>
        <taxon>Fagales</taxon>
        <taxon>Myricaceae</taxon>
        <taxon>Morella</taxon>
    </lineage>
</organism>
<dbReference type="EMBL" id="RXIC02000207">
    <property type="protein sequence ID" value="KAB1200169.1"/>
    <property type="molecule type" value="Genomic_DNA"/>
</dbReference>
<gene>
    <name evidence="2" type="ORF">CJ030_MR0G007914</name>
</gene>
<dbReference type="Gene3D" id="3.80.10.10">
    <property type="entry name" value="Ribonuclease Inhibitor"/>
    <property type="match status" value="1"/>
</dbReference>
<reference evidence="2 3" key="1">
    <citation type="journal article" date="2019" name="Plant Biotechnol. J.">
        <title>The red bayberry genome and genetic basis of sex determination.</title>
        <authorList>
            <person name="Jia H.M."/>
            <person name="Jia H.J."/>
            <person name="Cai Q.L."/>
            <person name="Wang Y."/>
            <person name="Zhao H.B."/>
            <person name="Yang W.F."/>
            <person name="Wang G.Y."/>
            <person name="Li Y.H."/>
            <person name="Zhan D.L."/>
            <person name="Shen Y.T."/>
            <person name="Niu Q.F."/>
            <person name="Chang L."/>
            <person name="Qiu J."/>
            <person name="Zhao L."/>
            <person name="Xie H.B."/>
            <person name="Fu W.Y."/>
            <person name="Jin J."/>
            <person name="Li X.W."/>
            <person name="Jiao Y."/>
            <person name="Zhou C.C."/>
            <person name="Tu T."/>
            <person name="Chai C.Y."/>
            <person name="Gao J.L."/>
            <person name="Fan L.J."/>
            <person name="van de Weg E."/>
            <person name="Wang J.Y."/>
            <person name="Gao Z.S."/>
        </authorList>
    </citation>
    <scope>NUCLEOTIDE SEQUENCE [LARGE SCALE GENOMIC DNA]</scope>
    <source>
        <tissue evidence="2">Leaves</tissue>
    </source>
</reference>